<accession>A0A077M9V6</accession>
<organism evidence="2 3">
    <name type="scientific">Nostocoides jenkinsii Ben 74</name>
    <dbReference type="NCBI Taxonomy" id="1193518"/>
    <lineage>
        <taxon>Bacteria</taxon>
        <taxon>Bacillati</taxon>
        <taxon>Actinomycetota</taxon>
        <taxon>Actinomycetes</taxon>
        <taxon>Micrococcales</taxon>
        <taxon>Intrasporangiaceae</taxon>
        <taxon>Nostocoides</taxon>
    </lineage>
</organism>
<keyword evidence="3" id="KW-1185">Reference proteome</keyword>
<sequence length="279" mass="28471">MVQPAPSATPDATPSASSTASPSGTATSTGTGSPSDAASPSDSASPSESASGGSTAAPVVPTTPAATAVDSAVEADALKAHRWLGLTPLAAAIMITRLFLIALDCMPILGKALVSLRKRRPYETAVARAEHNRVLEQLVSVDQAEAESDLLRSSMRESRRAAFDSAGGAWVAGPWGDSFVGPDGSLTLPDGARAGVNGLSVQRATDGSWAVGSRDDGSTPRPPVRRPARTAPDHATSASMSTSEESAPRPARPEHGSDEVYDVDAPLGPSDPTRPIRTS</sequence>
<feature type="region of interest" description="Disordered" evidence="1">
    <location>
        <begin position="205"/>
        <end position="279"/>
    </location>
</feature>
<evidence type="ECO:0000313" key="3">
    <source>
        <dbReference type="Proteomes" id="UP000035720"/>
    </source>
</evidence>
<dbReference type="EMBL" id="CAJC01000149">
    <property type="protein sequence ID" value="CCI53394.1"/>
    <property type="molecule type" value="Genomic_DNA"/>
</dbReference>
<dbReference type="Proteomes" id="UP000035720">
    <property type="component" value="Unassembled WGS sequence"/>
</dbReference>
<evidence type="ECO:0000256" key="1">
    <source>
        <dbReference type="SAM" id="MobiDB-lite"/>
    </source>
</evidence>
<gene>
    <name evidence="2" type="ORF">BN13_390011</name>
</gene>
<dbReference type="AlphaFoldDB" id="A0A077M9V6"/>
<name>A0A077M9V6_9MICO</name>
<protein>
    <submittedName>
        <fullName evidence="2">Uncharacterized protein</fullName>
    </submittedName>
</protein>
<feature type="region of interest" description="Disordered" evidence="1">
    <location>
        <begin position="1"/>
        <end position="61"/>
    </location>
</feature>
<comment type="caution">
    <text evidence="2">The sequence shown here is derived from an EMBL/GenBank/DDBJ whole genome shotgun (WGS) entry which is preliminary data.</text>
</comment>
<proteinExistence type="predicted"/>
<evidence type="ECO:0000313" key="2">
    <source>
        <dbReference type="EMBL" id="CCI53394.1"/>
    </source>
</evidence>
<dbReference type="STRING" id="1193518.BN13_390011"/>
<feature type="compositionally biased region" description="Low complexity" evidence="1">
    <location>
        <begin position="235"/>
        <end position="245"/>
    </location>
</feature>
<reference evidence="2 3" key="1">
    <citation type="journal article" date="2013" name="ISME J.">
        <title>A metabolic model for members of the genus Tetrasphaera involved in enhanced biological phosphorus removal.</title>
        <authorList>
            <person name="Kristiansen R."/>
            <person name="Nguyen H.T.T."/>
            <person name="Saunders A.M."/>
            <person name="Nielsen J.L."/>
            <person name="Wimmer R."/>
            <person name="Le V.Q."/>
            <person name="McIlroy S.J."/>
            <person name="Petrovski S."/>
            <person name="Seviour R.J."/>
            <person name="Calteau A."/>
            <person name="Nielsen K.L."/>
            <person name="Nielsen P.H."/>
        </authorList>
    </citation>
    <scope>NUCLEOTIDE SEQUENCE [LARGE SCALE GENOMIC DNA]</scope>
    <source>
        <strain evidence="2 3">Ben 74</strain>
    </source>
</reference>